<dbReference type="Gene3D" id="3.30.70.20">
    <property type="match status" value="1"/>
</dbReference>
<dbReference type="InterPro" id="IPR017896">
    <property type="entry name" value="4Fe4S_Fe-S-bd"/>
</dbReference>
<name>A0A318J3H2_BURPY</name>
<dbReference type="AlphaFoldDB" id="A0A318J3H2"/>
<protein>
    <submittedName>
        <fullName evidence="2">Ferredoxin</fullName>
    </submittedName>
</protein>
<gene>
    <name evidence="2" type="ORF">NA66_1001821</name>
</gene>
<dbReference type="EMBL" id="QJJY01000001">
    <property type="protein sequence ID" value="PXX41211.1"/>
    <property type="molecule type" value="Genomic_DNA"/>
</dbReference>
<evidence type="ECO:0000313" key="2">
    <source>
        <dbReference type="EMBL" id="PXX41211.1"/>
    </source>
</evidence>
<comment type="caution">
    <text evidence="2">The sequence shown here is derived from an EMBL/GenBank/DDBJ whole genome shotgun (WGS) entry which is preliminary data.</text>
</comment>
<dbReference type="RefSeq" id="WP_072439052.1">
    <property type="nucleotide sequence ID" value="NZ_CADFDT010000002.1"/>
</dbReference>
<evidence type="ECO:0000259" key="1">
    <source>
        <dbReference type="PROSITE" id="PS51379"/>
    </source>
</evidence>
<feature type="domain" description="4Fe-4S ferredoxin-type" evidence="1">
    <location>
        <begin position="13"/>
        <end position="41"/>
    </location>
</feature>
<dbReference type="SUPFAM" id="SSF54862">
    <property type="entry name" value="4Fe-4S ferredoxins"/>
    <property type="match status" value="1"/>
</dbReference>
<proteinExistence type="predicted"/>
<dbReference type="Pfam" id="PF13370">
    <property type="entry name" value="Fer4_13"/>
    <property type="match status" value="1"/>
</dbReference>
<organism evidence="2 3">
    <name type="scientific">Burkholderia pyrrocinia</name>
    <name type="common">Pseudomonas pyrrocinia</name>
    <dbReference type="NCBI Taxonomy" id="60550"/>
    <lineage>
        <taxon>Bacteria</taxon>
        <taxon>Pseudomonadati</taxon>
        <taxon>Pseudomonadota</taxon>
        <taxon>Betaproteobacteria</taxon>
        <taxon>Burkholderiales</taxon>
        <taxon>Burkholderiaceae</taxon>
        <taxon>Burkholderia</taxon>
        <taxon>Burkholderia cepacia complex</taxon>
    </lineage>
</organism>
<dbReference type="PROSITE" id="PS51379">
    <property type="entry name" value="4FE4S_FER_2"/>
    <property type="match status" value="1"/>
</dbReference>
<evidence type="ECO:0000313" key="3">
    <source>
        <dbReference type="Proteomes" id="UP000247755"/>
    </source>
</evidence>
<reference evidence="2 3" key="1">
    <citation type="submission" date="2018-05" db="EMBL/GenBank/DDBJ databases">
        <title>Comparative genomics of bacterial root endophytes of switchgrass collected from native prairies over two seasons.</title>
        <authorList>
            <person name="Tang Y."/>
        </authorList>
    </citation>
    <scope>NUCLEOTIDE SEQUENCE [LARGE SCALE GENOMIC DNA]</scope>
    <source>
        <strain evidence="2 3">NFIX32</strain>
    </source>
</reference>
<accession>A0A318J3H2</accession>
<dbReference type="Proteomes" id="UP000247755">
    <property type="component" value="Unassembled WGS sequence"/>
</dbReference>
<sequence>MTQAEHTHASEQYIYSVDDSQCIACGACTSLVPSCMRMEGGLARIFAQPATDEARADMTAAFFSCPAAAIRRTHARR</sequence>